<proteinExistence type="predicted"/>
<protein>
    <submittedName>
        <fullName evidence="2">Uncharacterized protein</fullName>
    </submittedName>
</protein>
<dbReference type="WBParaSite" id="jg18420">
    <property type="protein sequence ID" value="jg18420"/>
    <property type="gene ID" value="jg18420"/>
</dbReference>
<evidence type="ECO:0000313" key="1">
    <source>
        <dbReference type="Proteomes" id="UP000887574"/>
    </source>
</evidence>
<keyword evidence="1" id="KW-1185">Reference proteome</keyword>
<dbReference type="Proteomes" id="UP000887574">
    <property type="component" value="Unplaced"/>
</dbReference>
<sequence>MSSLDRDLLYANAEKLVYSQADEFNFDDVPNVMQLMFLDHRSREYGFVAGKLLGVVAVPVFGSPNEWLLY</sequence>
<name>A0A915DDB5_9BILA</name>
<evidence type="ECO:0000313" key="2">
    <source>
        <dbReference type="WBParaSite" id="jg18420"/>
    </source>
</evidence>
<reference evidence="2" key="1">
    <citation type="submission" date="2022-11" db="UniProtKB">
        <authorList>
            <consortium name="WormBaseParasite"/>
        </authorList>
    </citation>
    <scope>IDENTIFICATION</scope>
</reference>
<accession>A0A915DDB5</accession>
<organism evidence="1 2">
    <name type="scientific">Ditylenchus dipsaci</name>
    <dbReference type="NCBI Taxonomy" id="166011"/>
    <lineage>
        <taxon>Eukaryota</taxon>
        <taxon>Metazoa</taxon>
        <taxon>Ecdysozoa</taxon>
        <taxon>Nematoda</taxon>
        <taxon>Chromadorea</taxon>
        <taxon>Rhabditida</taxon>
        <taxon>Tylenchina</taxon>
        <taxon>Tylenchomorpha</taxon>
        <taxon>Sphaerularioidea</taxon>
        <taxon>Anguinidae</taxon>
        <taxon>Anguininae</taxon>
        <taxon>Ditylenchus</taxon>
    </lineage>
</organism>
<dbReference type="AlphaFoldDB" id="A0A915DDB5"/>